<dbReference type="Proteomes" id="UP000070412">
    <property type="component" value="Unassembled WGS sequence"/>
</dbReference>
<dbReference type="EMBL" id="WVUK01000054">
    <property type="protein sequence ID" value="KAF7494117.1"/>
    <property type="molecule type" value="Genomic_DNA"/>
</dbReference>
<feature type="transmembrane region" description="Helical" evidence="1">
    <location>
        <begin position="151"/>
        <end position="177"/>
    </location>
</feature>
<dbReference type="OrthoDB" id="10447745at2759"/>
<reference evidence="3" key="3">
    <citation type="submission" date="2022-06" db="UniProtKB">
        <authorList>
            <consortium name="EnsemblMetazoa"/>
        </authorList>
    </citation>
    <scope>IDENTIFICATION</scope>
</reference>
<reference evidence="2" key="2">
    <citation type="submission" date="2020-01" db="EMBL/GenBank/DDBJ databases">
        <authorList>
            <person name="Korhonen P.K.K."/>
            <person name="Guangxu M.G."/>
            <person name="Wang T.W."/>
            <person name="Stroehlein A.J.S."/>
            <person name="Young N.D."/>
            <person name="Ang C.-S.A."/>
            <person name="Fernando D.W.F."/>
            <person name="Lu H.L."/>
            <person name="Taylor S.T."/>
            <person name="Ehtesham M.E.M."/>
            <person name="Najaraj S.H.N."/>
            <person name="Harsha G.H.G."/>
            <person name="Madugundu A.M."/>
            <person name="Renuse S.R."/>
            <person name="Holt D.H."/>
            <person name="Pandey A.P."/>
            <person name="Papenfuss A.P."/>
            <person name="Gasser R.B.G."/>
            <person name="Fischer K.F."/>
        </authorList>
    </citation>
    <scope>NUCLEOTIDE SEQUENCE</scope>
    <source>
        <strain evidence="2">SSS_KF_BRIS2020</strain>
    </source>
</reference>
<dbReference type="AlphaFoldDB" id="A0A834RCC4"/>
<feature type="transmembrane region" description="Helical" evidence="1">
    <location>
        <begin position="267"/>
        <end position="290"/>
    </location>
</feature>
<evidence type="ECO:0008006" key="5">
    <source>
        <dbReference type="Google" id="ProtNLM"/>
    </source>
</evidence>
<name>A0A834RCC4_SARSC</name>
<evidence type="ECO:0000313" key="4">
    <source>
        <dbReference type="Proteomes" id="UP000070412"/>
    </source>
</evidence>
<evidence type="ECO:0000256" key="1">
    <source>
        <dbReference type="SAM" id="Phobius"/>
    </source>
</evidence>
<gene>
    <name evidence="2" type="ORF">SSS_2197</name>
</gene>
<organism evidence="2">
    <name type="scientific">Sarcoptes scabiei</name>
    <name type="common">Itch mite</name>
    <name type="synonym">Acarus scabiei</name>
    <dbReference type="NCBI Taxonomy" id="52283"/>
    <lineage>
        <taxon>Eukaryota</taxon>
        <taxon>Metazoa</taxon>
        <taxon>Ecdysozoa</taxon>
        <taxon>Arthropoda</taxon>
        <taxon>Chelicerata</taxon>
        <taxon>Arachnida</taxon>
        <taxon>Acari</taxon>
        <taxon>Acariformes</taxon>
        <taxon>Sarcoptiformes</taxon>
        <taxon>Astigmata</taxon>
        <taxon>Psoroptidia</taxon>
        <taxon>Sarcoptoidea</taxon>
        <taxon>Sarcoptidae</taxon>
        <taxon>Sarcoptinae</taxon>
        <taxon>Sarcoptes</taxon>
    </lineage>
</organism>
<feature type="transmembrane region" description="Helical" evidence="1">
    <location>
        <begin position="369"/>
        <end position="386"/>
    </location>
</feature>
<sequence length="391" mass="47860">MELFELLPYRIKKIDEIFEYYLKFSKSYLLRWNYSLQDYHKRRLQLEVPDIRYILHCCIRAWTTFIFLWILILFPDCRWIASQNCLTKIVPVEGLSELCFYVSMIILGTERLWFQSIRSLRNYTFSSNDYLSSLYTDERFNEANRQYLLRYFIYAGYFSGTIYRMFSTCIVLFYLYVINELHFQKYQNCWNGYISFIDDLYEMTRSRNMQQLSSIEFHQKFRQCYSKIFNEISGINYNYKQYFLMTEILSKTTIVFLIIYYERQTTQTIYSVVVMITVTPLFLLNTIMYLRLSYFDCYNSIIFRMLNDWSARLQWRISNKNYFKIDLMRKISTSILLKWHHFNQTISSNRIGFTCGALFYINKNKYAELLLLNIVFVLLFYKKFILNDFLR</sequence>
<proteinExistence type="predicted"/>
<reference evidence="4" key="1">
    <citation type="journal article" date="2020" name="PLoS Negl. Trop. Dis.">
        <title>High-quality nuclear genome for Sarcoptes scabiei-A critical resource for a neglected parasite.</title>
        <authorList>
            <person name="Korhonen P.K."/>
            <person name="Gasser R.B."/>
            <person name="Ma G."/>
            <person name="Wang T."/>
            <person name="Stroehlein A.J."/>
            <person name="Young N.D."/>
            <person name="Ang C.S."/>
            <person name="Fernando D.D."/>
            <person name="Lu H.C."/>
            <person name="Taylor S."/>
            <person name="Reynolds S.L."/>
            <person name="Mofiz E."/>
            <person name="Najaraj S.H."/>
            <person name="Gowda H."/>
            <person name="Madugundu A."/>
            <person name="Renuse S."/>
            <person name="Holt D."/>
            <person name="Pandey A."/>
            <person name="Papenfuss A.T."/>
            <person name="Fischer K."/>
        </authorList>
    </citation>
    <scope>NUCLEOTIDE SEQUENCE [LARGE SCALE GENOMIC DNA]</scope>
</reference>
<accession>A0A834RCC4</accession>
<keyword evidence="1" id="KW-1133">Transmembrane helix</keyword>
<keyword evidence="1" id="KW-0812">Transmembrane</keyword>
<keyword evidence="4" id="KW-1185">Reference proteome</keyword>
<feature type="transmembrane region" description="Helical" evidence="1">
    <location>
        <begin position="242"/>
        <end position="261"/>
    </location>
</feature>
<keyword evidence="1" id="KW-0472">Membrane</keyword>
<evidence type="ECO:0000313" key="3">
    <source>
        <dbReference type="EnsemblMetazoa" id="KAF7494117.1"/>
    </source>
</evidence>
<protein>
    <recommendedName>
        <fullName evidence="5">Gustatory receptor</fullName>
    </recommendedName>
</protein>
<dbReference type="EnsemblMetazoa" id="SSS_2197s_mrna">
    <property type="protein sequence ID" value="KAF7494117.1"/>
    <property type="gene ID" value="SSS_2197"/>
</dbReference>
<feature type="transmembrane region" description="Helical" evidence="1">
    <location>
        <begin position="53"/>
        <end position="74"/>
    </location>
</feature>
<evidence type="ECO:0000313" key="2">
    <source>
        <dbReference type="EMBL" id="KAF7494117.1"/>
    </source>
</evidence>